<feature type="region of interest" description="Disordered" evidence="1">
    <location>
        <begin position="49"/>
        <end position="76"/>
    </location>
</feature>
<proteinExistence type="predicted"/>
<organism evidence="2 3">
    <name type="scientific">Sporothrix schenckii 1099-18</name>
    <dbReference type="NCBI Taxonomy" id="1397361"/>
    <lineage>
        <taxon>Eukaryota</taxon>
        <taxon>Fungi</taxon>
        <taxon>Dikarya</taxon>
        <taxon>Ascomycota</taxon>
        <taxon>Pezizomycotina</taxon>
        <taxon>Sordariomycetes</taxon>
        <taxon>Sordariomycetidae</taxon>
        <taxon>Ophiostomatales</taxon>
        <taxon>Ophiostomataceae</taxon>
        <taxon>Sporothrix</taxon>
    </lineage>
</organism>
<dbReference type="EMBL" id="AXCR01000007">
    <property type="protein sequence ID" value="KJR85451.1"/>
    <property type="molecule type" value="Genomic_DNA"/>
</dbReference>
<accession>A0A0F2MBC1</accession>
<gene>
    <name evidence="2" type="ORF">SPSK_09819</name>
</gene>
<dbReference type="RefSeq" id="XP_016588127.1">
    <property type="nucleotide sequence ID" value="XM_016736388.1"/>
</dbReference>
<dbReference type="AlphaFoldDB" id="A0A0F2MBC1"/>
<dbReference type="KEGG" id="ssck:SPSK_09819"/>
<sequence>MAAKDNNRPRKRRASSASLDGVPLTRNIVEQLAEIGARMREMHNNVMADLDLRGSSAPTSNSDSDLSDAEGFSSEDDELDEAYFGLMDGETEMERQRRLLTDIAQMRRGFLNGFTFRGTADSFGLSPSLSVASRSSSPPGLVPSANSVGVPRQRLSQLRPIADGHHPVRIPIETQPSLPIQSPVPPRSSDRVIALPGGPSRAVQAPSVEDAGASESEKEDI</sequence>
<feature type="region of interest" description="Disordered" evidence="1">
    <location>
        <begin position="127"/>
        <end position="221"/>
    </location>
</feature>
<feature type="compositionally biased region" description="Low complexity" evidence="1">
    <location>
        <begin position="127"/>
        <end position="139"/>
    </location>
</feature>
<dbReference type="VEuPathDB" id="FungiDB:SPSK_09819"/>
<comment type="caution">
    <text evidence="2">The sequence shown here is derived from an EMBL/GenBank/DDBJ whole genome shotgun (WGS) entry which is preliminary data.</text>
</comment>
<dbReference type="Proteomes" id="UP000033710">
    <property type="component" value="Unassembled WGS sequence"/>
</dbReference>
<evidence type="ECO:0000256" key="1">
    <source>
        <dbReference type="SAM" id="MobiDB-lite"/>
    </source>
</evidence>
<evidence type="ECO:0000313" key="2">
    <source>
        <dbReference type="EMBL" id="KJR85451.1"/>
    </source>
</evidence>
<evidence type="ECO:0000313" key="3">
    <source>
        <dbReference type="Proteomes" id="UP000033710"/>
    </source>
</evidence>
<dbReference type="GeneID" id="27671665"/>
<feature type="region of interest" description="Disordered" evidence="1">
    <location>
        <begin position="1"/>
        <end position="23"/>
    </location>
</feature>
<reference evidence="2 3" key="2">
    <citation type="journal article" date="2015" name="Eukaryot. Cell">
        <title>Asexual propagation of a virulent clone complex in a human and feline outbreak of sporotrichosis.</title>
        <authorList>
            <person name="Teixeira Mde M."/>
            <person name="Rodrigues A.M."/>
            <person name="Tsui C.K."/>
            <person name="de Almeida L.G."/>
            <person name="Van Diepeningen A.D."/>
            <person name="van den Ende B.G."/>
            <person name="Fernandes G.F."/>
            <person name="Kano R."/>
            <person name="Hamelin R.C."/>
            <person name="Lopes-Bezerra L.M."/>
            <person name="Vasconcelos A.T."/>
            <person name="de Hoog S."/>
            <person name="de Camargo Z.P."/>
            <person name="Felipe M.S."/>
        </authorList>
    </citation>
    <scope>NUCLEOTIDE SEQUENCE [LARGE SCALE GENOMIC DNA]</scope>
    <source>
        <strain evidence="2 3">1099-18</strain>
    </source>
</reference>
<name>A0A0F2MBC1_SPOSC</name>
<protein>
    <submittedName>
        <fullName evidence="2">Uncharacterized protein</fullName>
    </submittedName>
</protein>
<feature type="compositionally biased region" description="Acidic residues" evidence="1">
    <location>
        <begin position="65"/>
        <end position="76"/>
    </location>
</feature>
<reference evidence="2 3" key="1">
    <citation type="journal article" date="2014" name="BMC Genomics">
        <title>Comparative genomics of the major fungal agents of human and animal Sporotrichosis: Sporothrix schenckii and Sporothrix brasiliensis.</title>
        <authorList>
            <person name="Teixeira M.M."/>
            <person name="de Almeida L.G."/>
            <person name="Kubitschek-Barreira P."/>
            <person name="Alves F.L."/>
            <person name="Kioshima E.S."/>
            <person name="Abadio A.K."/>
            <person name="Fernandes L."/>
            <person name="Derengowski L.S."/>
            <person name="Ferreira K.S."/>
            <person name="Souza R.C."/>
            <person name="Ruiz J.C."/>
            <person name="de Andrade N.C."/>
            <person name="Paes H.C."/>
            <person name="Nicola A.M."/>
            <person name="Albuquerque P."/>
            <person name="Gerber A.L."/>
            <person name="Martins V.P."/>
            <person name="Peconick L.D."/>
            <person name="Neto A.V."/>
            <person name="Chaucanez C.B."/>
            <person name="Silva P.A."/>
            <person name="Cunha O.L."/>
            <person name="de Oliveira F.F."/>
            <person name="dos Santos T.C."/>
            <person name="Barros A.L."/>
            <person name="Soares M.A."/>
            <person name="de Oliveira L.M."/>
            <person name="Marini M.M."/>
            <person name="Villalobos-Duno H."/>
            <person name="Cunha M.M."/>
            <person name="de Hoog S."/>
            <person name="da Silveira J.F."/>
            <person name="Henrissat B."/>
            <person name="Nino-Vega G.A."/>
            <person name="Cisalpino P.S."/>
            <person name="Mora-Montes H.M."/>
            <person name="Almeida S.R."/>
            <person name="Stajich J.E."/>
            <person name="Lopes-Bezerra L.M."/>
            <person name="Vasconcelos A.T."/>
            <person name="Felipe M.S."/>
        </authorList>
    </citation>
    <scope>NUCLEOTIDE SEQUENCE [LARGE SCALE GENOMIC DNA]</scope>
    <source>
        <strain evidence="2 3">1099-18</strain>
    </source>
</reference>